<dbReference type="PANTHER" id="PTHR47964:SF1">
    <property type="entry name" value="ATP-DEPENDENT DNA HELICASE HOMOLOG RECG, CHLOROPLASTIC"/>
    <property type="match status" value="1"/>
</dbReference>
<dbReference type="AlphaFoldDB" id="A0A940WKQ6"/>
<evidence type="ECO:0000256" key="8">
    <source>
        <dbReference type="ARBA" id="ARBA00049819"/>
    </source>
</evidence>
<keyword evidence="1" id="KW-0547">Nucleotide-binding</keyword>
<dbReference type="Proteomes" id="UP000674234">
    <property type="component" value="Unassembled WGS sequence"/>
</dbReference>
<evidence type="ECO:0000256" key="3">
    <source>
        <dbReference type="ARBA" id="ARBA00022801"/>
    </source>
</evidence>
<feature type="compositionally biased region" description="Acidic residues" evidence="9">
    <location>
        <begin position="505"/>
        <end position="521"/>
    </location>
</feature>
<dbReference type="Gene3D" id="2.40.50.140">
    <property type="entry name" value="Nucleic acid-binding proteins"/>
    <property type="match status" value="1"/>
</dbReference>
<keyword evidence="13" id="KW-1185">Reference proteome</keyword>
<evidence type="ECO:0000256" key="4">
    <source>
        <dbReference type="ARBA" id="ARBA00022806"/>
    </source>
</evidence>
<dbReference type="InterPro" id="IPR045562">
    <property type="entry name" value="RecG_dom3_C"/>
</dbReference>
<dbReference type="SMART" id="SM00490">
    <property type="entry name" value="HELICc"/>
    <property type="match status" value="1"/>
</dbReference>
<dbReference type="PANTHER" id="PTHR47964">
    <property type="entry name" value="ATP-DEPENDENT DNA HELICASE HOMOLOG RECG, CHLOROPLASTIC"/>
    <property type="match status" value="1"/>
</dbReference>
<dbReference type="Gene3D" id="3.40.50.300">
    <property type="entry name" value="P-loop containing nucleotide triphosphate hydrolases"/>
    <property type="match status" value="2"/>
</dbReference>
<keyword evidence="7" id="KW-0234">DNA repair</keyword>
<keyword evidence="3" id="KW-0378">Hydrolase</keyword>
<dbReference type="PROSITE" id="PS51194">
    <property type="entry name" value="HELICASE_CTER"/>
    <property type="match status" value="1"/>
</dbReference>
<dbReference type="InterPro" id="IPR014001">
    <property type="entry name" value="Helicase_ATP-bd"/>
</dbReference>
<dbReference type="Pfam" id="PF19833">
    <property type="entry name" value="RecG_dom3_C"/>
    <property type="match status" value="1"/>
</dbReference>
<dbReference type="InterPro" id="IPR011545">
    <property type="entry name" value="DEAD/DEAH_box_helicase_dom"/>
</dbReference>
<keyword evidence="2" id="KW-0227">DNA damage</keyword>
<evidence type="ECO:0000259" key="11">
    <source>
        <dbReference type="PROSITE" id="PS51194"/>
    </source>
</evidence>
<sequence>MTSFDEPLRKAVGRTAAPLESALGITTVGELLRHYPRRYARRGELTPIASLEHDEHVTVVGKVSSAVRRPMKNRQGTWLDVEVTDGKDRLHLAFFGKGAFVAEQRLKPGAEAMFSGKVNVFSTARTRRVSLTHPEYESFDESAETAAEFASALVPIYPSAQGLASWKIRRAVQTVLDVLSLDDPVPAAVRDRLGLTAIEDALRGIHRPRDPGDLARSRARLAFDEAFVLQAVLVRRRMAASAWLARPRPGCEDGLLGQFDKRLPFQLTEGQRQVGDEIAADLAREHPMHRLLQGEVGAGKTVVALRAMLQVVDSGGQAVLLAPTEVLAQQHHRSIVGMLGDLATGGMFGGTVVALLTGSMGAAARRAALLDAASGAAGIVIGTHAVLQERVQFADLGLVVVDEQHRFGVEQRDALREKGGGGRPHVLVMTATPIPRTVAMTVFGDLEVSTLSQLPSGRAPITTHVVPVSDKPHFLDRAWQRVREEVALGRQAYVVCPRIGDQEGDEGDLNADVDLDGDGAGDTDAGERRPPLAVLDVAQLLAEGPLHGLRVGVLHGKLPPEEKDAVMRAFAGGEIDVVVATTVIEVGVDVPNSSVMVIMDADRFGVSQLHQLRGRVGRGGLPGLCLLVSEAPEGTPARRRLDAVAETLDGFALSRVDLEQRREGDVLGAAQSGRKSSLKLLQLLRDEDVIETARTEATALLAADPELAAHPALRAELDVVVGGERAEFLEKA</sequence>
<evidence type="ECO:0000313" key="13">
    <source>
        <dbReference type="Proteomes" id="UP000674234"/>
    </source>
</evidence>
<dbReference type="SUPFAM" id="SSF50249">
    <property type="entry name" value="Nucleic acid-binding proteins"/>
    <property type="match status" value="1"/>
</dbReference>
<dbReference type="GO" id="GO:0016787">
    <property type="term" value="F:hydrolase activity"/>
    <property type="evidence" value="ECO:0007669"/>
    <property type="project" value="UniProtKB-KW"/>
</dbReference>
<feature type="region of interest" description="Disordered" evidence="9">
    <location>
        <begin position="505"/>
        <end position="528"/>
    </location>
</feature>
<proteinExistence type="predicted"/>
<dbReference type="SUPFAM" id="SSF52540">
    <property type="entry name" value="P-loop containing nucleoside triphosphate hydrolases"/>
    <property type="match status" value="2"/>
</dbReference>
<dbReference type="GO" id="GO:0003678">
    <property type="term" value="F:DNA helicase activity"/>
    <property type="evidence" value="ECO:0007669"/>
    <property type="project" value="TreeGrafter"/>
</dbReference>
<keyword evidence="5" id="KW-0067">ATP-binding</keyword>
<dbReference type="PROSITE" id="PS51192">
    <property type="entry name" value="HELICASE_ATP_BIND_1"/>
    <property type="match status" value="1"/>
</dbReference>
<dbReference type="InterPro" id="IPR001650">
    <property type="entry name" value="Helicase_C-like"/>
</dbReference>
<evidence type="ECO:0000256" key="2">
    <source>
        <dbReference type="ARBA" id="ARBA00022763"/>
    </source>
</evidence>
<dbReference type="RefSeq" id="WP_210154554.1">
    <property type="nucleotide sequence ID" value="NZ_JAFCNB010000002.1"/>
</dbReference>
<gene>
    <name evidence="12" type="primary">recG</name>
    <name evidence="12" type="ORF">JOL79_05600</name>
</gene>
<dbReference type="CDD" id="cd17992">
    <property type="entry name" value="DEXHc_RecG"/>
    <property type="match status" value="1"/>
</dbReference>
<evidence type="ECO:0000259" key="10">
    <source>
        <dbReference type="PROSITE" id="PS51192"/>
    </source>
</evidence>
<dbReference type="GO" id="GO:0003677">
    <property type="term" value="F:DNA binding"/>
    <property type="evidence" value="ECO:0007669"/>
    <property type="project" value="UniProtKB-KW"/>
</dbReference>
<feature type="domain" description="Helicase ATP-binding" evidence="10">
    <location>
        <begin position="281"/>
        <end position="451"/>
    </location>
</feature>
<organism evidence="12 13">
    <name type="scientific">Microbispora oryzae</name>
    <dbReference type="NCBI Taxonomy" id="2806554"/>
    <lineage>
        <taxon>Bacteria</taxon>
        <taxon>Bacillati</taxon>
        <taxon>Actinomycetota</taxon>
        <taxon>Actinomycetes</taxon>
        <taxon>Streptosporangiales</taxon>
        <taxon>Streptosporangiaceae</taxon>
        <taxon>Microbispora</taxon>
    </lineage>
</organism>
<dbReference type="InterPro" id="IPR012340">
    <property type="entry name" value="NA-bd_OB-fold"/>
</dbReference>
<dbReference type="InterPro" id="IPR027417">
    <property type="entry name" value="P-loop_NTPase"/>
</dbReference>
<accession>A0A940WKQ6</accession>
<keyword evidence="6" id="KW-0238">DNA-binding</keyword>
<dbReference type="GO" id="GO:0006281">
    <property type="term" value="P:DNA repair"/>
    <property type="evidence" value="ECO:0007669"/>
    <property type="project" value="UniProtKB-KW"/>
</dbReference>
<evidence type="ECO:0000256" key="5">
    <source>
        <dbReference type="ARBA" id="ARBA00022840"/>
    </source>
</evidence>
<dbReference type="CDD" id="cd04488">
    <property type="entry name" value="RecG_wedge_OBF"/>
    <property type="match status" value="1"/>
</dbReference>
<dbReference type="SMART" id="SM00487">
    <property type="entry name" value="DEXDc"/>
    <property type="match status" value="1"/>
</dbReference>
<comment type="caution">
    <text evidence="12">The sequence shown here is derived from an EMBL/GenBank/DDBJ whole genome shotgun (WGS) entry which is preliminary data.</text>
</comment>
<evidence type="ECO:0000256" key="1">
    <source>
        <dbReference type="ARBA" id="ARBA00022741"/>
    </source>
</evidence>
<dbReference type="InterPro" id="IPR033454">
    <property type="entry name" value="RecG_wedge"/>
</dbReference>
<evidence type="ECO:0000256" key="6">
    <source>
        <dbReference type="ARBA" id="ARBA00023125"/>
    </source>
</evidence>
<dbReference type="Pfam" id="PF17191">
    <property type="entry name" value="RecG_wedge"/>
    <property type="match status" value="1"/>
</dbReference>
<evidence type="ECO:0000256" key="7">
    <source>
        <dbReference type="ARBA" id="ARBA00023204"/>
    </source>
</evidence>
<evidence type="ECO:0000256" key="9">
    <source>
        <dbReference type="SAM" id="MobiDB-lite"/>
    </source>
</evidence>
<evidence type="ECO:0000313" key="12">
    <source>
        <dbReference type="EMBL" id="MBP2703275.1"/>
    </source>
</evidence>
<dbReference type="Pfam" id="PF00270">
    <property type="entry name" value="DEAD"/>
    <property type="match status" value="1"/>
</dbReference>
<dbReference type="GO" id="GO:0005524">
    <property type="term" value="F:ATP binding"/>
    <property type="evidence" value="ECO:0007669"/>
    <property type="project" value="UniProtKB-KW"/>
</dbReference>
<dbReference type="EMBL" id="JAFCNB010000002">
    <property type="protein sequence ID" value="MBP2703275.1"/>
    <property type="molecule type" value="Genomic_DNA"/>
</dbReference>
<keyword evidence="4 12" id="KW-0347">Helicase</keyword>
<dbReference type="InterPro" id="IPR047112">
    <property type="entry name" value="RecG/Mfd"/>
</dbReference>
<feature type="domain" description="Helicase C-terminal" evidence="11">
    <location>
        <begin position="474"/>
        <end position="664"/>
    </location>
</feature>
<dbReference type="NCBIfam" id="NF008167">
    <property type="entry name" value="PRK10917.2-1"/>
    <property type="match status" value="1"/>
</dbReference>
<reference evidence="12" key="1">
    <citation type="submission" date="2021-02" db="EMBL/GenBank/DDBJ databases">
        <title>Draft genome sequence of Microbispora sp. RL4-1S isolated from rice leaves in Thailand.</title>
        <authorList>
            <person name="Muangham S."/>
            <person name="Duangmal K."/>
        </authorList>
    </citation>
    <scope>NUCLEOTIDE SEQUENCE</scope>
    <source>
        <strain evidence="12">RL4-1S</strain>
    </source>
</reference>
<protein>
    <recommendedName>
        <fullName evidence="8">Probable DNA 3'-5' helicase RecG</fullName>
    </recommendedName>
</protein>
<name>A0A940WKQ6_9ACTN</name>
<dbReference type="Pfam" id="PF00271">
    <property type="entry name" value="Helicase_C"/>
    <property type="match status" value="1"/>
</dbReference>